<dbReference type="EMBL" id="JADPIE010000001">
    <property type="protein sequence ID" value="MBF8435831.1"/>
    <property type="molecule type" value="Genomic_DNA"/>
</dbReference>
<protein>
    <submittedName>
        <fullName evidence="2">ABC transporter permease</fullName>
    </submittedName>
</protein>
<dbReference type="Proteomes" id="UP000621436">
    <property type="component" value="Unassembled WGS sequence"/>
</dbReference>
<gene>
    <name evidence="2" type="ORF">I0Q91_01955</name>
</gene>
<accession>A0A931AQ91</accession>
<feature type="transmembrane region" description="Helical" evidence="1">
    <location>
        <begin position="133"/>
        <end position="151"/>
    </location>
</feature>
<feature type="transmembrane region" description="Helical" evidence="1">
    <location>
        <begin position="163"/>
        <end position="182"/>
    </location>
</feature>
<organism evidence="2 3">
    <name type="scientific">Halonatronomonas betaini</name>
    <dbReference type="NCBI Taxonomy" id="2778430"/>
    <lineage>
        <taxon>Bacteria</taxon>
        <taxon>Bacillati</taxon>
        <taxon>Bacillota</taxon>
        <taxon>Clostridia</taxon>
        <taxon>Halanaerobiales</taxon>
        <taxon>Halarsenatibacteraceae</taxon>
        <taxon>Halonatronomonas</taxon>
    </lineage>
</organism>
<feature type="transmembrane region" description="Helical" evidence="1">
    <location>
        <begin position="55"/>
        <end position="79"/>
    </location>
</feature>
<dbReference type="AlphaFoldDB" id="A0A931AQ91"/>
<evidence type="ECO:0000256" key="1">
    <source>
        <dbReference type="SAM" id="Phobius"/>
    </source>
</evidence>
<feature type="transmembrane region" description="Helical" evidence="1">
    <location>
        <begin position="217"/>
        <end position="237"/>
    </location>
</feature>
<evidence type="ECO:0000313" key="3">
    <source>
        <dbReference type="Proteomes" id="UP000621436"/>
    </source>
</evidence>
<keyword evidence="1" id="KW-1133">Transmembrane helix</keyword>
<dbReference type="Pfam" id="PF12730">
    <property type="entry name" value="ABC2_membrane_4"/>
    <property type="match status" value="1"/>
</dbReference>
<keyword evidence="3" id="KW-1185">Reference proteome</keyword>
<comment type="caution">
    <text evidence="2">The sequence shown here is derived from an EMBL/GenBank/DDBJ whole genome shotgun (WGS) entry which is preliminary data.</text>
</comment>
<keyword evidence="1" id="KW-0472">Membrane</keyword>
<feature type="transmembrane region" description="Helical" evidence="1">
    <location>
        <begin position="21"/>
        <end position="43"/>
    </location>
</feature>
<keyword evidence="1" id="KW-0812">Transmembrane</keyword>
<name>A0A931AQ91_9FIRM</name>
<feature type="transmembrane region" description="Helical" evidence="1">
    <location>
        <begin position="100"/>
        <end position="121"/>
    </location>
</feature>
<proteinExistence type="predicted"/>
<sequence>MFKMIKTFIISELKKWAREPLTRFILFYPLLFGLIGRFLLPYIEDQTGFVIEMYADVVIAVFALMMPMIFGALIGFSILDDRDDNVLMTVKVTPLGLQRFFAFRLIMIFIFAILASIFVILFADIGGLELYEVIAISVVSALSAPLTGLFINSFASNKIEGFAIMKGFGVLIFVPLVSLFVFDFKELFFAFAPGFFPAKAVSALIRGDQFMYLSFNSYYLLGWVYGIIMNIVAYRYFSKKL</sequence>
<reference evidence="2" key="1">
    <citation type="submission" date="2020-11" db="EMBL/GenBank/DDBJ databases">
        <title>Halonatronomonas betainensis gen. nov., sp. nov. a novel haloalkaliphilic representative of the family Halanaerobiacae capable of betaine degradation.</title>
        <authorList>
            <person name="Boltyanskaya Y."/>
            <person name="Kevbrin V."/>
            <person name="Detkova E."/>
            <person name="Grouzdev D.S."/>
            <person name="Koziaeva V."/>
            <person name="Zhilina T."/>
        </authorList>
    </citation>
    <scope>NUCLEOTIDE SEQUENCE</scope>
    <source>
        <strain evidence="2">Z-7014</strain>
    </source>
</reference>
<evidence type="ECO:0000313" key="2">
    <source>
        <dbReference type="EMBL" id="MBF8435831.1"/>
    </source>
</evidence>